<evidence type="ECO:0000313" key="1">
    <source>
        <dbReference type="EMBL" id="TMN21863.1"/>
    </source>
</evidence>
<comment type="caution">
    <text evidence="1">The sequence shown here is derived from an EMBL/GenBank/DDBJ whole genome shotgun (WGS) entry which is preliminary data.</text>
</comment>
<accession>A0A5S3R7I4</accession>
<protein>
    <submittedName>
        <fullName evidence="1">Uncharacterized protein</fullName>
    </submittedName>
</protein>
<evidence type="ECO:0000313" key="2">
    <source>
        <dbReference type="Proteomes" id="UP000306980"/>
    </source>
</evidence>
<reference evidence="1 2" key="1">
    <citation type="submission" date="2019-05" db="EMBL/GenBank/DDBJ databases">
        <title>Genomic analysis of Lentibacillus sp. NKC220-2.</title>
        <authorList>
            <person name="Oh Y.J."/>
        </authorList>
    </citation>
    <scope>NUCLEOTIDE SEQUENCE [LARGE SCALE GENOMIC DNA]</scope>
    <source>
        <strain evidence="1 2">NKC220-2</strain>
    </source>
</reference>
<dbReference type="RefSeq" id="WP_138602681.1">
    <property type="nucleotide sequence ID" value="NZ_VCIA01000001.1"/>
</dbReference>
<sequence>MSDLALDQFIQSETSFITDTEEIVDILYEMQTVYFYDNSALSPHEMAYNKHHDLLFHTYSENAPILITDTIANEMRIMEDQAYRYLSYLSNFRKVLYVKEENLIDLLKVDYEVTAARRKFLIASEKAFMSIQWLKERVKESKRSFSTAEKVILCSYQSFFSENNNENRGELSLIWASTILEQLPGNIRVNFVGIDHDLYVFVERSYFSEKVNPFSNQIYILSNDTLLQSYYRNTTDYKALASLIPIHRYPNRKTRFHLKVNKVLNLNQQKKKITNEDFQRLLSNEEIEIIY</sequence>
<proteinExistence type="predicted"/>
<name>A0A5S3R7I4_9BACI</name>
<organism evidence="1 2">
    <name type="scientific">Lentibacillus cibarius</name>
    <dbReference type="NCBI Taxonomy" id="2583219"/>
    <lineage>
        <taxon>Bacteria</taxon>
        <taxon>Bacillati</taxon>
        <taxon>Bacillota</taxon>
        <taxon>Bacilli</taxon>
        <taxon>Bacillales</taxon>
        <taxon>Bacillaceae</taxon>
        <taxon>Lentibacillus</taxon>
    </lineage>
</organism>
<dbReference type="EMBL" id="VCIA01000001">
    <property type="protein sequence ID" value="TMN21863.1"/>
    <property type="molecule type" value="Genomic_DNA"/>
</dbReference>
<dbReference type="Proteomes" id="UP000306980">
    <property type="component" value="Unassembled WGS sequence"/>
</dbReference>
<gene>
    <name evidence="1" type="ORF">FFL34_06845</name>
</gene>
<dbReference type="AlphaFoldDB" id="A0A5S3R7I4"/>
<dbReference type="OrthoDB" id="2677506at2"/>